<sequence>MTSTNSIRKDSMPLRRSKRIAAAASLFDTGRKDGKLVIGRKKVSKPARDVAIQTPQLRIPEQPVYGQNRSNGGGKWQRRHFSRKSRSLASPQLCAPLRRSKRIDAAAAAASLSNAGRKDGKLIGSKKVSKQARDVAQLRVLDNYMDDQHRSNGGGKWPQCRVSRSEPSGASLQQCVSLRRSKRIAASNAATRIESLKRKKIPCPFSNEATEAPLLRIPEQPVDGQNRSNGGGKWQRRHFSRRGRSGASPLKCRRLTIEVLRQESVNLPIASGAEIERDHGQLNGEGHQNGITERNQECGIRSVEKVSIQNVEIAASGCAASTEITTDLLSLLSSQDSSTLSSVEGDTMVLEEGSTLRLEDGSSAVDCDNSLLRMSEEDRSTDAIDISDDHFLAFPEEEAAEEEHEKSSLCTDGTDELNSAFREESEEEEMEMEASSDYGSEKMNVTDVFNLAFHEGEEEEEQEEEQEEEGQVDTHWITSIDDSLFPPSLRILARALVSVDDMPRLRGTNQELYLSSGAILCGLMDVAAHSSKRIAIVAPDMTSELLNGGEVGKEDVAGALIGDRLDFEIVLVPIFVENHWMLGTIDGIRHMARVYDSGSSRQTPARRKMVSNAIKTLAAHLMPDRLMSTRWAPQGHQDIQTDGWNCGVHVIRNARRYLERPNSNLSSTNGEYARIRDERLRLRQLVPALAQRCEDIADDATRNVPLAENLMLIRRRLGSFDELNYAKAPDTPN</sequence>
<dbReference type="Proteomes" id="UP000494206">
    <property type="component" value="Unassembled WGS sequence"/>
</dbReference>
<reference evidence="6 7" key="1">
    <citation type="submission" date="2020-04" db="EMBL/GenBank/DDBJ databases">
        <authorList>
            <person name="Laetsch R D."/>
            <person name="Stevens L."/>
            <person name="Kumar S."/>
            <person name="Blaxter L. M."/>
        </authorList>
    </citation>
    <scope>NUCLEOTIDE SEQUENCE [LARGE SCALE GENOMIC DNA]</scope>
</reference>
<feature type="compositionally biased region" description="Basic residues" evidence="4">
    <location>
        <begin position="76"/>
        <end position="86"/>
    </location>
</feature>
<organism evidence="6 7">
    <name type="scientific">Caenorhabditis bovis</name>
    <dbReference type="NCBI Taxonomy" id="2654633"/>
    <lineage>
        <taxon>Eukaryota</taxon>
        <taxon>Metazoa</taxon>
        <taxon>Ecdysozoa</taxon>
        <taxon>Nematoda</taxon>
        <taxon>Chromadorea</taxon>
        <taxon>Rhabditida</taxon>
        <taxon>Rhabditina</taxon>
        <taxon>Rhabditomorpha</taxon>
        <taxon>Rhabditoidea</taxon>
        <taxon>Rhabditidae</taxon>
        <taxon>Peloderinae</taxon>
        <taxon>Caenorhabditis</taxon>
    </lineage>
</organism>
<keyword evidence="2" id="KW-0645">Protease</keyword>
<evidence type="ECO:0000313" key="6">
    <source>
        <dbReference type="EMBL" id="CAB3399383.1"/>
    </source>
</evidence>
<dbReference type="GO" id="GO:0008234">
    <property type="term" value="F:cysteine-type peptidase activity"/>
    <property type="evidence" value="ECO:0007669"/>
    <property type="project" value="InterPro"/>
</dbReference>
<evidence type="ECO:0000256" key="2">
    <source>
        <dbReference type="ARBA" id="ARBA00022670"/>
    </source>
</evidence>
<accession>A0A8S1EI05</accession>
<evidence type="ECO:0000256" key="3">
    <source>
        <dbReference type="ARBA" id="ARBA00022801"/>
    </source>
</evidence>
<proteinExistence type="inferred from homology"/>
<keyword evidence="7" id="KW-1185">Reference proteome</keyword>
<comment type="caution">
    <text evidence="6">The sequence shown here is derived from an EMBL/GenBank/DDBJ whole genome shotgun (WGS) entry which is preliminary data.</text>
</comment>
<dbReference type="SUPFAM" id="SSF54001">
    <property type="entry name" value="Cysteine proteinases"/>
    <property type="match status" value="1"/>
</dbReference>
<evidence type="ECO:0000259" key="5">
    <source>
        <dbReference type="Pfam" id="PF02902"/>
    </source>
</evidence>
<dbReference type="InterPro" id="IPR038765">
    <property type="entry name" value="Papain-like_cys_pep_sf"/>
</dbReference>
<dbReference type="InterPro" id="IPR003653">
    <property type="entry name" value="Peptidase_C48_C"/>
</dbReference>
<dbReference type="GO" id="GO:0006508">
    <property type="term" value="P:proteolysis"/>
    <property type="evidence" value="ECO:0007669"/>
    <property type="project" value="UniProtKB-KW"/>
</dbReference>
<dbReference type="Gene3D" id="3.40.395.10">
    <property type="entry name" value="Adenoviral Proteinase, Chain A"/>
    <property type="match status" value="1"/>
</dbReference>
<feature type="region of interest" description="Disordered" evidence="4">
    <location>
        <begin position="61"/>
        <end position="89"/>
    </location>
</feature>
<feature type="region of interest" description="Disordered" evidence="4">
    <location>
        <begin position="220"/>
        <end position="247"/>
    </location>
</feature>
<evidence type="ECO:0000256" key="1">
    <source>
        <dbReference type="ARBA" id="ARBA00005234"/>
    </source>
</evidence>
<evidence type="ECO:0000256" key="4">
    <source>
        <dbReference type="SAM" id="MobiDB-lite"/>
    </source>
</evidence>
<name>A0A8S1EI05_9PELO</name>
<evidence type="ECO:0000313" key="7">
    <source>
        <dbReference type="Proteomes" id="UP000494206"/>
    </source>
</evidence>
<dbReference type="EMBL" id="CADEPM010000002">
    <property type="protein sequence ID" value="CAB3399383.1"/>
    <property type="molecule type" value="Genomic_DNA"/>
</dbReference>
<gene>
    <name evidence="6" type="ORF">CBOVIS_LOCUS2515</name>
</gene>
<dbReference type="Pfam" id="PF02902">
    <property type="entry name" value="Peptidase_C48"/>
    <property type="match status" value="1"/>
</dbReference>
<protein>
    <recommendedName>
        <fullName evidence="5">Ubiquitin-like protease family profile domain-containing protein</fullName>
    </recommendedName>
</protein>
<comment type="similarity">
    <text evidence="1">Belongs to the peptidase C48 family.</text>
</comment>
<feature type="region of interest" description="Disordered" evidence="4">
    <location>
        <begin position="146"/>
        <end position="165"/>
    </location>
</feature>
<keyword evidence="3" id="KW-0378">Hydrolase</keyword>
<feature type="domain" description="Ubiquitin-like protease family profile" evidence="5">
    <location>
        <begin position="563"/>
        <end position="666"/>
    </location>
</feature>
<feature type="compositionally biased region" description="Basic residues" evidence="4">
    <location>
        <begin position="234"/>
        <end position="244"/>
    </location>
</feature>
<dbReference type="AlphaFoldDB" id="A0A8S1EI05"/>